<dbReference type="EMBL" id="JANGAB010000352">
    <property type="protein sequence ID" value="MCQ4950857.1"/>
    <property type="molecule type" value="Genomic_DNA"/>
</dbReference>
<dbReference type="AlphaFoldDB" id="A0AAW5KFX0"/>
<keyword evidence="2" id="KW-0413">Isomerase</keyword>
<accession>A0AAW5KFX0</accession>
<sequence>MPAVNHGVASCRQIIQSLDIPVQIRSGLKFG</sequence>
<keyword evidence="1" id="KW-0846">Cobalamin</keyword>
<dbReference type="Pfam" id="PF06368">
    <property type="entry name" value="Met_asp_mut_E"/>
    <property type="match status" value="1"/>
</dbReference>
<organism evidence="4 5">
    <name type="scientific">Bittarella massiliensis</name>
    <name type="common">ex Durand et al. 2017</name>
    <dbReference type="NCBI Taxonomy" id="1720313"/>
    <lineage>
        <taxon>Bacteria</taxon>
        <taxon>Bacillati</taxon>
        <taxon>Bacillota</taxon>
        <taxon>Clostridia</taxon>
        <taxon>Eubacteriales</taxon>
        <taxon>Oscillospiraceae</taxon>
        <taxon>Bittarella (ex Durand et al. 2017)</taxon>
    </lineage>
</organism>
<evidence type="ECO:0000256" key="2">
    <source>
        <dbReference type="ARBA" id="ARBA00023235"/>
    </source>
</evidence>
<evidence type="ECO:0000256" key="1">
    <source>
        <dbReference type="ARBA" id="ARBA00022628"/>
    </source>
</evidence>
<evidence type="ECO:0000313" key="5">
    <source>
        <dbReference type="Proteomes" id="UP001205063"/>
    </source>
</evidence>
<name>A0AAW5KFX0_9FIRM</name>
<evidence type="ECO:0000256" key="3">
    <source>
        <dbReference type="ARBA" id="ARBA00023285"/>
    </source>
</evidence>
<dbReference type="SUPFAM" id="SSF51703">
    <property type="entry name" value="Cobalamin (vitamin B12)-dependent enzymes"/>
    <property type="match status" value="1"/>
</dbReference>
<keyword evidence="3" id="KW-0170">Cobalt</keyword>
<dbReference type="InterPro" id="IPR016176">
    <property type="entry name" value="Cbl-dep_enz_cat"/>
</dbReference>
<dbReference type="GO" id="GO:0019670">
    <property type="term" value="P:anaerobic L-glutamate catabolic process"/>
    <property type="evidence" value="ECO:0007669"/>
    <property type="project" value="InterPro"/>
</dbReference>
<dbReference type="InterPro" id="IPR006396">
    <property type="entry name" value="Glu_mut_E"/>
</dbReference>
<comment type="caution">
    <text evidence="4">The sequence shown here is derived from an EMBL/GenBank/DDBJ whole genome shotgun (WGS) entry which is preliminary data.</text>
</comment>
<dbReference type="RefSeq" id="WP_256136956.1">
    <property type="nucleotide sequence ID" value="NZ_JANGAB010000352.1"/>
</dbReference>
<dbReference type="Proteomes" id="UP001205063">
    <property type="component" value="Unassembled WGS sequence"/>
</dbReference>
<proteinExistence type="predicted"/>
<protein>
    <submittedName>
        <fullName evidence="4">Uncharacterized protein</fullName>
    </submittedName>
</protein>
<evidence type="ECO:0000313" key="4">
    <source>
        <dbReference type="EMBL" id="MCQ4950857.1"/>
    </source>
</evidence>
<dbReference type="GO" id="GO:0031419">
    <property type="term" value="F:cobalamin binding"/>
    <property type="evidence" value="ECO:0007669"/>
    <property type="project" value="UniProtKB-KW"/>
</dbReference>
<dbReference type="Gene3D" id="3.20.20.240">
    <property type="entry name" value="Methylmalonyl-CoA mutase"/>
    <property type="match status" value="1"/>
</dbReference>
<reference evidence="4" key="1">
    <citation type="submission" date="2022-06" db="EMBL/GenBank/DDBJ databases">
        <title>Isolation of gut microbiota from human fecal samples.</title>
        <authorList>
            <person name="Pamer E.G."/>
            <person name="Barat B."/>
            <person name="Waligurski E."/>
            <person name="Medina S."/>
            <person name="Paddock L."/>
            <person name="Mostad J."/>
        </authorList>
    </citation>
    <scope>NUCLEOTIDE SEQUENCE</scope>
    <source>
        <strain evidence="4">DFI.7.96</strain>
    </source>
</reference>
<dbReference type="GO" id="GO:0050097">
    <property type="term" value="F:methylaspartate mutase activity"/>
    <property type="evidence" value="ECO:0007669"/>
    <property type="project" value="InterPro"/>
</dbReference>
<gene>
    <name evidence="4" type="ORF">NE646_14610</name>
</gene>